<dbReference type="InterPro" id="IPR036291">
    <property type="entry name" value="NAD(P)-bd_dom_sf"/>
</dbReference>
<dbReference type="Proteomes" id="UP000008743">
    <property type="component" value="Unassembled WGS sequence"/>
</dbReference>
<evidence type="ECO:0000256" key="1">
    <source>
        <dbReference type="ARBA" id="ARBA00023002"/>
    </source>
</evidence>
<dbReference type="PANTHER" id="PTHR43205">
    <property type="entry name" value="PROSTAGLANDIN REDUCTASE"/>
    <property type="match status" value="1"/>
</dbReference>
<feature type="domain" description="Oxidoreductase N-terminal" evidence="2">
    <location>
        <begin position="118"/>
        <end position="189"/>
    </location>
</feature>
<evidence type="ECO:0000259" key="2">
    <source>
        <dbReference type="Pfam" id="PF16884"/>
    </source>
</evidence>
<dbReference type="SUPFAM" id="SSF51735">
    <property type="entry name" value="NAD(P)-binding Rossmann-fold domains"/>
    <property type="match status" value="1"/>
</dbReference>
<dbReference type="SUPFAM" id="SSF50129">
    <property type="entry name" value="GroES-like"/>
    <property type="match status" value="1"/>
</dbReference>
<dbReference type="eggNOG" id="KOG1196">
    <property type="taxonomic scope" value="Eukaryota"/>
</dbReference>
<evidence type="ECO:0000313" key="4">
    <source>
        <dbReference type="Proteomes" id="UP000008743"/>
    </source>
</evidence>
<dbReference type="PANTHER" id="PTHR43205:SF5">
    <property type="entry name" value="PROSTAGLANDIN REDUCTASE 2"/>
    <property type="match status" value="1"/>
</dbReference>
<dbReference type="Pfam" id="PF16884">
    <property type="entry name" value="ADH_N_2"/>
    <property type="match status" value="1"/>
</dbReference>
<dbReference type="InterPro" id="IPR011032">
    <property type="entry name" value="GroES-like_sf"/>
</dbReference>
<dbReference type="AlphaFoldDB" id="A0A0D2U6L8"/>
<dbReference type="GO" id="GO:0016628">
    <property type="term" value="F:oxidoreductase activity, acting on the CH-CH group of donors, NAD or NADP as acceptor"/>
    <property type="evidence" value="ECO:0007669"/>
    <property type="project" value="InterPro"/>
</dbReference>
<dbReference type="InterPro" id="IPR045010">
    <property type="entry name" value="MDR_fam"/>
</dbReference>
<evidence type="ECO:0000313" key="3">
    <source>
        <dbReference type="EMBL" id="KJE90806.1"/>
    </source>
</evidence>
<accession>A0A0D2U6L8</accession>
<dbReference type="OrthoDB" id="809632at2759"/>
<keyword evidence="4" id="KW-1185">Reference proteome</keyword>
<dbReference type="EMBL" id="KE346362">
    <property type="protein sequence ID" value="KJE90806.1"/>
    <property type="molecule type" value="Genomic_DNA"/>
</dbReference>
<dbReference type="Gene3D" id="3.90.180.10">
    <property type="entry name" value="Medium-chain alcohol dehydrogenases, catalytic domain"/>
    <property type="match status" value="1"/>
</dbReference>
<name>A0A0D2U6L8_CAPO3</name>
<proteinExistence type="predicted"/>
<organism evidence="3 4">
    <name type="scientific">Capsaspora owczarzaki (strain ATCC 30864)</name>
    <dbReference type="NCBI Taxonomy" id="595528"/>
    <lineage>
        <taxon>Eukaryota</taxon>
        <taxon>Filasterea</taxon>
        <taxon>Capsaspora</taxon>
    </lineage>
</organism>
<dbReference type="InterPro" id="IPR041694">
    <property type="entry name" value="ADH_N_2"/>
</dbReference>
<sequence>MDDASSQSLDDSQGGHAAGIVHELVVRKRVRDLADEANEASTTTTSGASADPHALMQELIAPRKLPRTFVGPADVDAASRWRAEVAIRAAEAQARAVEEQQASIPSQSQHLVFYNQSAQLVQTKGLGLDPSMRSQLHPATSLSGAAPFTIGNVCSGPGYGVVLASNNPHFLKHDWVSSASWPWQTVAAFRSTSSLAPVDPMNGVALAEIPLLTAYLAVKQLGTLEPGSTVAVTDAHGPLATLICQFARLLLRARIIVLTNSDAKCRVFREDSDVAGVVNCAYYLDSTTGSNAHPVSQNSSSASSSPDALGALTTAVHLHCPSEIHALIDTVGGPVLLAAARLIKAGGKIVTCEQPHGLLDDRARSCSNSLVNSSKPPPLPLLVLKRLSARRITRHHLLLANHVAELPTLLQTIQQLVATDQLHLRKTIFDGIDSIPAAFETMLDTRPSSCGILQVRI</sequence>
<dbReference type="InParanoid" id="A0A0D2U6L8"/>
<keyword evidence="1" id="KW-0560">Oxidoreductase</keyword>
<protein>
    <recommendedName>
        <fullName evidence="2">Oxidoreductase N-terminal domain-containing protein</fullName>
    </recommendedName>
</protein>
<reference evidence="4" key="1">
    <citation type="submission" date="2011-02" db="EMBL/GenBank/DDBJ databases">
        <title>The Genome Sequence of Capsaspora owczarzaki ATCC 30864.</title>
        <authorList>
            <person name="Russ C."/>
            <person name="Cuomo C."/>
            <person name="Burger G."/>
            <person name="Gray M.W."/>
            <person name="Holland P.W.H."/>
            <person name="King N."/>
            <person name="Lang F.B.F."/>
            <person name="Roger A.J."/>
            <person name="Ruiz-Trillo I."/>
            <person name="Young S.K."/>
            <person name="Zeng Q."/>
            <person name="Gargeya S."/>
            <person name="Alvarado L."/>
            <person name="Berlin A."/>
            <person name="Chapman S.B."/>
            <person name="Chen Z."/>
            <person name="Freedman E."/>
            <person name="Gellesch M."/>
            <person name="Goldberg J."/>
            <person name="Griggs A."/>
            <person name="Gujja S."/>
            <person name="Heilman E."/>
            <person name="Heiman D."/>
            <person name="Howarth C."/>
            <person name="Mehta T."/>
            <person name="Neiman D."/>
            <person name="Pearson M."/>
            <person name="Roberts A."/>
            <person name="Saif S."/>
            <person name="Shea T."/>
            <person name="Shenoy N."/>
            <person name="Sisk P."/>
            <person name="Stolte C."/>
            <person name="Sykes S."/>
            <person name="White J."/>
            <person name="Yandava C."/>
            <person name="Haas B."/>
            <person name="Nusbaum C."/>
            <person name="Birren B."/>
        </authorList>
    </citation>
    <scope>NUCLEOTIDE SEQUENCE</scope>
    <source>
        <strain evidence="4">ATCC 30864</strain>
    </source>
</reference>
<dbReference type="PhylomeDB" id="A0A0D2U6L8"/>
<dbReference type="Gene3D" id="3.40.50.720">
    <property type="entry name" value="NAD(P)-binding Rossmann-like Domain"/>
    <property type="match status" value="1"/>
</dbReference>
<gene>
    <name evidence="3" type="ORF">CAOG_002052</name>
</gene>